<organism evidence="6 7">
    <name type="scientific">Mucilaginibacter glaciei</name>
    <dbReference type="NCBI Taxonomy" id="2772109"/>
    <lineage>
        <taxon>Bacteria</taxon>
        <taxon>Pseudomonadati</taxon>
        <taxon>Bacteroidota</taxon>
        <taxon>Sphingobacteriia</taxon>
        <taxon>Sphingobacteriales</taxon>
        <taxon>Sphingobacteriaceae</taxon>
        <taxon>Mucilaginibacter</taxon>
    </lineage>
</organism>
<evidence type="ECO:0000313" key="6">
    <source>
        <dbReference type="EMBL" id="MBD1392564.1"/>
    </source>
</evidence>
<sequence>MKRWIAYGLVWAAFMFIWNSFISPLLFPQSAKLTWFNAAISLTISLIIGLLMSYILHRYFLKNKEQAKA</sequence>
<keyword evidence="4 5" id="KW-0472">Membrane</keyword>
<protein>
    <submittedName>
        <fullName evidence="6">Uncharacterized protein</fullName>
    </submittedName>
</protein>
<feature type="transmembrane region" description="Helical" evidence="5">
    <location>
        <begin position="33"/>
        <end position="56"/>
    </location>
</feature>
<keyword evidence="2 5" id="KW-0812">Transmembrane</keyword>
<dbReference type="GO" id="GO:0016020">
    <property type="term" value="C:membrane"/>
    <property type="evidence" value="ECO:0007669"/>
    <property type="project" value="UniProtKB-SubCell"/>
</dbReference>
<accession>A0A926NI85</accession>
<evidence type="ECO:0000256" key="4">
    <source>
        <dbReference type="ARBA" id="ARBA00023136"/>
    </source>
</evidence>
<comment type="caution">
    <text evidence="6">The sequence shown here is derived from an EMBL/GenBank/DDBJ whole genome shotgun (WGS) entry which is preliminary data.</text>
</comment>
<keyword evidence="7" id="KW-1185">Reference proteome</keyword>
<dbReference type="Proteomes" id="UP000619078">
    <property type="component" value="Unassembled WGS sequence"/>
</dbReference>
<evidence type="ECO:0000256" key="1">
    <source>
        <dbReference type="ARBA" id="ARBA00004141"/>
    </source>
</evidence>
<dbReference type="InterPro" id="IPR035906">
    <property type="entry name" value="MetI-like_sf"/>
</dbReference>
<dbReference type="AlphaFoldDB" id="A0A926NI85"/>
<evidence type="ECO:0000256" key="3">
    <source>
        <dbReference type="ARBA" id="ARBA00022989"/>
    </source>
</evidence>
<dbReference type="SUPFAM" id="SSF161098">
    <property type="entry name" value="MetI-like"/>
    <property type="match status" value="1"/>
</dbReference>
<name>A0A926NI85_9SPHI</name>
<reference evidence="6" key="1">
    <citation type="submission" date="2020-09" db="EMBL/GenBank/DDBJ databases">
        <title>Novel species of Mucilaginibacter isolated from a glacier on the Tibetan Plateau.</title>
        <authorList>
            <person name="Liu Q."/>
            <person name="Xin Y.-H."/>
        </authorList>
    </citation>
    <scope>NUCLEOTIDE SEQUENCE</scope>
    <source>
        <strain evidence="6">ZB1P21</strain>
    </source>
</reference>
<feature type="transmembrane region" description="Helical" evidence="5">
    <location>
        <begin position="7"/>
        <end position="27"/>
    </location>
</feature>
<evidence type="ECO:0000256" key="2">
    <source>
        <dbReference type="ARBA" id="ARBA00022692"/>
    </source>
</evidence>
<dbReference type="RefSeq" id="WP_191161627.1">
    <property type="nucleotide sequence ID" value="NZ_JACWMX010000002.1"/>
</dbReference>
<keyword evidence="3 5" id="KW-1133">Transmembrane helix</keyword>
<proteinExistence type="predicted"/>
<gene>
    <name evidence="6" type="ORF">IDJ76_05605</name>
</gene>
<comment type="subcellular location">
    <subcellularLocation>
        <location evidence="1">Membrane</location>
        <topology evidence="1">Multi-pass membrane protein</topology>
    </subcellularLocation>
</comment>
<evidence type="ECO:0000313" key="7">
    <source>
        <dbReference type="Proteomes" id="UP000619078"/>
    </source>
</evidence>
<dbReference type="EMBL" id="JACWMX010000002">
    <property type="protein sequence ID" value="MBD1392564.1"/>
    <property type="molecule type" value="Genomic_DNA"/>
</dbReference>
<evidence type="ECO:0000256" key="5">
    <source>
        <dbReference type="SAM" id="Phobius"/>
    </source>
</evidence>